<dbReference type="Gene3D" id="3.40.50.800">
    <property type="entry name" value="Anticodon-binding domain"/>
    <property type="match status" value="1"/>
</dbReference>
<dbReference type="EMBL" id="UYYA01000233">
    <property type="protein sequence ID" value="VDM53118.1"/>
    <property type="molecule type" value="Genomic_DNA"/>
</dbReference>
<dbReference type="Pfam" id="PF00587">
    <property type="entry name" value="tRNA-synt_2b"/>
    <property type="match status" value="1"/>
</dbReference>
<gene>
    <name evidence="3" type="ORF">ACOC_LOCUS1533</name>
</gene>
<dbReference type="InterPro" id="IPR002314">
    <property type="entry name" value="aa-tRNA-synt_IIb"/>
</dbReference>
<dbReference type="InterPro" id="IPR036621">
    <property type="entry name" value="Anticodon-bd_dom_sf"/>
</dbReference>
<keyword evidence="1" id="KW-0648">Protein biosynthesis</keyword>
<dbReference type="GO" id="GO:0005739">
    <property type="term" value="C:mitochondrion"/>
    <property type="evidence" value="ECO:0007669"/>
    <property type="project" value="TreeGrafter"/>
</dbReference>
<dbReference type="PANTHER" id="PTHR11451:SF44">
    <property type="entry name" value="THREONINE--TRNA LIGASE, CHLOROPLASTIC_MITOCHONDRIAL 2"/>
    <property type="match status" value="1"/>
</dbReference>
<keyword evidence="4" id="KW-1185">Reference proteome</keyword>
<proteinExistence type="predicted"/>
<dbReference type="STRING" id="334426.A0A0R3PCI7"/>
<dbReference type="OrthoDB" id="5423599at2759"/>
<dbReference type="GO" id="GO:0006435">
    <property type="term" value="P:threonyl-tRNA aminoacylation"/>
    <property type="evidence" value="ECO:0007669"/>
    <property type="project" value="TreeGrafter"/>
</dbReference>
<dbReference type="PANTHER" id="PTHR11451">
    <property type="entry name" value="THREONINE-TRNA LIGASE"/>
    <property type="match status" value="1"/>
</dbReference>
<evidence type="ECO:0000313" key="5">
    <source>
        <dbReference type="WBParaSite" id="ACOC_0000153201-mRNA-1"/>
    </source>
</evidence>
<dbReference type="Proteomes" id="UP000267027">
    <property type="component" value="Unassembled WGS sequence"/>
</dbReference>
<protein>
    <submittedName>
        <fullName evidence="5">Threonine--tRNA ligase</fullName>
    </submittedName>
</protein>
<dbReference type="GO" id="GO:0005524">
    <property type="term" value="F:ATP binding"/>
    <property type="evidence" value="ECO:0007669"/>
    <property type="project" value="InterPro"/>
</dbReference>
<sequence length="320" mass="36744">MLDGSMWEPGGLSQRFSEEGSRLATMRAEILTANCSGHCRFYEHQSPLHPELPASLDFLSFFYKKVMKYDVEFELATRPKRSADFDTEETRRWNDVEETLKAAFGEECIPLKVNSDAAPYYGPRINIVMRDPYGRFYLHGWMQLDFELPERLGLSYVGEDGSRLRPVLIHRALVAPVEIFLCIILTDCQQLLPFWLSPRQVSLVAVSTESTKYAHRVAEELIDGNFEVPPAILYTIPQLIDGVLKHVQINSDFDFNGPLNKRIKAAVEAGYTFIIVVLGEFPLDDVLSEFRRFVDEHCSDDQCYEMLEKSPRYQEPPLCE</sequence>
<evidence type="ECO:0000313" key="3">
    <source>
        <dbReference type="EMBL" id="VDM53118.1"/>
    </source>
</evidence>
<reference evidence="5" key="1">
    <citation type="submission" date="2016-04" db="UniProtKB">
        <authorList>
            <consortium name="WormBaseParasite"/>
        </authorList>
    </citation>
    <scope>IDENTIFICATION</scope>
</reference>
<reference evidence="3 4" key="2">
    <citation type="submission" date="2018-11" db="EMBL/GenBank/DDBJ databases">
        <authorList>
            <consortium name="Pathogen Informatics"/>
        </authorList>
    </citation>
    <scope>NUCLEOTIDE SEQUENCE [LARGE SCALE GENOMIC DNA]</scope>
    <source>
        <strain evidence="3 4">Costa Rica</strain>
    </source>
</reference>
<dbReference type="WBParaSite" id="ACOC_0000153201-mRNA-1">
    <property type="protein sequence ID" value="ACOC_0000153201-mRNA-1"/>
    <property type="gene ID" value="ACOC_0000153201"/>
</dbReference>
<name>A0A0R3PCI7_ANGCS</name>
<evidence type="ECO:0000313" key="4">
    <source>
        <dbReference type="Proteomes" id="UP000267027"/>
    </source>
</evidence>
<dbReference type="Gene3D" id="3.30.930.10">
    <property type="entry name" value="Bira Bifunctional Protein, Domain 2"/>
    <property type="match status" value="1"/>
</dbReference>
<evidence type="ECO:0000256" key="1">
    <source>
        <dbReference type="ARBA" id="ARBA00022917"/>
    </source>
</evidence>
<dbReference type="SUPFAM" id="SSF52954">
    <property type="entry name" value="Class II aaRS ABD-related"/>
    <property type="match status" value="1"/>
</dbReference>
<organism evidence="5">
    <name type="scientific">Angiostrongylus costaricensis</name>
    <name type="common">Nematode worm</name>
    <dbReference type="NCBI Taxonomy" id="334426"/>
    <lineage>
        <taxon>Eukaryota</taxon>
        <taxon>Metazoa</taxon>
        <taxon>Ecdysozoa</taxon>
        <taxon>Nematoda</taxon>
        <taxon>Chromadorea</taxon>
        <taxon>Rhabditida</taxon>
        <taxon>Rhabditina</taxon>
        <taxon>Rhabditomorpha</taxon>
        <taxon>Strongyloidea</taxon>
        <taxon>Metastrongylidae</taxon>
        <taxon>Angiostrongylus</taxon>
    </lineage>
</organism>
<feature type="domain" description="Aminoacyl-tRNA synthetase class II (G/ P/ S/T)" evidence="2">
    <location>
        <begin position="93"/>
        <end position="185"/>
    </location>
</feature>
<dbReference type="GO" id="GO:0004829">
    <property type="term" value="F:threonine-tRNA ligase activity"/>
    <property type="evidence" value="ECO:0007669"/>
    <property type="project" value="TreeGrafter"/>
</dbReference>
<dbReference type="InterPro" id="IPR045864">
    <property type="entry name" value="aa-tRNA-synth_II/BPL/LPL"/>
</dbReference>
<dbReference type="AlphaFoldDB" id="A0A0R3PCI7"/>
<accession>A0A0R3PCI7</accession>
<evidence type="ECO:0000259" key="2">
    <source>
        <dbReference type="Pfam" id="PF00587"/>
    </source>
</evidence>
<dbReference type="SUPFAM" id="SSF55681">
    <property type="entry name" value="Class II aaRS and biotin synthetases"/>
    <property type="match status" value="1"/>
</dbReference>